<sequence length="42" mass="4902">MIFSKKRTILKKRVITAFTLNLIFICNINCFFCDFSAPLDTN</sequence>
<keyword evidence="3" id="KW-1185">Reference proteome</keyword>
<organism evidence="2 3">
    <name type="scientific">Mucilaginibacter xinganensis</name>
    <dbReference type="NCBI Taxonomy" id="1234841"/>
    <lineage>
        <taxon>Bacteria</taxon>
        <taxon>Pseudomonadati</taxon>
        <taxon>Bacteroidota</taxon>
        <taxon>Sphingobacteriia</taxon>
        <taxon>Sphingobacteriales</taxon>
        <taxon>Sphingobacteriaceae</taxon>
        <taxon>Mucilaginibacter</taxon>
    </lineage>
</organism>
<evidence type="ECO:0000256" key="1">
    <source>
        <dbReference type="SAM" id="Phobius"/>
    </source>
</evidence>
<dbReference type="InterPro" id="IPR058240">
    <property type="entry name" value="rSAM_sf"/>
</dbReference>
<name>A0A223NT33_9SPHI</name>
<feature type="transmembrane region" description="Helical" evidence="1">
    <location>
        <begin position="14"/>
        <end position="37"/>
    </location>
</feature>
<accession>A0A223NT33</accession>
<dbReference type="Proteomes" id="UP000215002">
    <property type="component" value="Chromosome"/>
</dbReference>
<keyword evidence="1" id="KW-0472">Membrane</keyword>
<keyword evidence="1" id="KW-0812">Transmembrane</keyword>
<proteinExistence type="predicted"/>
<evidence type="ECO:0000313" key="3">
    <source>
        <dbReference type="Proteomes" id="UP000215002"/>
    </source>
</evidence>
<dbReference type="EMBL" id="CP022743">
    <property type="protein sequence ID" value="ASU32808.1"/>
    <property type="molecule type" value="Genomic_DNA"/>
</dbReference>
<dbReference type="AlphaFoldDB" id="A0A223NT33"/>
<protein>
    <recommendedName>
        <fullName evidence="4">Radical SAM protein</fullName>
    </recommendedName>
</protein>
<reference evidence="2 3" key="1">
    <citation type="submission" date="2017-08" db="EMBL/GenBank/DDBJ databases">
        <title>Complete genome sequence of Mucilaginibacter sp. strain BJC16-A31.</title>
        <authorList>
            <consortium name="Henan University of Science and Technology"/>
            <person name="You X."/>
        </authorList>
    </citation>
    <scope>NUCLEOTIDE SEQUENCE [LARGE SCALE GENOMIC DNA]</scope>
    <source>
        <strain evidence="2 3">BJC16-A31</strain>
    </source>
</reference>
<gene>
    <name evidence="2" type="ORF">MuYL_0908</name>
</gene>
<dbReference type="KEGG" id="muc:MuYL_0908"/>
<evidence type="ECO:0008006" key="4">
    <source>
        <dbReference type="Google" id="ProtNLM"/>
    </source>
</evidence>
<evidence type="ECO:0000313" key="2">
    <source>
        <dbReference type="EMBL" id="ASU32808.1"/>
    </source>
</evidence>
<keyword evidence="1" id="KW-1133">Transmembrane helix</keyword>
<dbReference type="SUPFAM" id="SSF102114">
    <property type="entry name" value="Radical SAM enzymes"/>
    <property type="match status" value="1"/>
</dbReference>